<evidence type="ECO:0000313" key="3">
    <source>
        <dbReference type="Proteomes" id="UP000222542"/>
    </source>
</evidence>
<gene>
    <name evidence="2" type="ORF">T459_28909</name>
</gene>
<accession>A0A2G2YI45</accession>
<evidence type="ECO:0000259" key="1">
    <source>
        <dbReference type="Pfam" id="PF25019"/>
    </source>
</evidence>
<dbReference type="Gramene" id="PHT69422">
    <property type="protein sequence ID" value="PHT69422"/>
    <property type="gene ID" value="T459_28909"/>
</dbReference>
<protein>
    <recommendedName>
        <fullName evidence="1">R13L1/DRL21-like LRR repeat region domain-containing protein</fullName>
    </recommendedName>
</protein>
<sequence length="505" mass="57509">MLEQSRHMSYSMGEGGDFEKLKPLSKSEQLRTLLPISIQRLFHPRLSKRVLHNILPSLRSLRALSLSGYVIVELPYALFIKLKLLRFLDLSRTEIKKLPDSICALYNLETLLLSSCDDLEELPPQMEKLINLRHLDISDTSRLKMPLHLSKLKSLQVLVGAKFLLGGWRMEDLGEASYLYESLSVLELENVVDRREAQKAKMREKNSVEKLYLKWSGSIAGNSQTERDILDELCPHTNIKELQISGYRGTQFPNWLADDSFLKLLVQLSLSNCKDCFSLPALGQLPCLKFLSIRKMHRITEVMEEFYGSSSSNKPFNSLEKLEFAEMPEWKQWHVLGNGEFPALQDLSIEDCPKLVGKFPKNLCSLTELIISRCPELNLETPIQLSSLKIFIVSHSPKAGVVFDEAEQFTSQLEGMKQIEVLVIIDCNSLTSLPISTLPSTLKEIRIYGCRKLKLEAPDRSRMISDMFLEVLDLDECDSISSPELVPTARYLRIESCQNTQLLGL</sequence>
<organism evidence="2 3">
    <name type="scientific">Capsicum annuum</name>
    <name type="common">Capsicum pepper</name>
    <dbReference type="NCBI Taxonomy" id="4072"/>
    <lineage>
        <taxon>Eukaryota</taxon>
        <taxon>Viridiplantae</taxon>
        <taxon>Streptophyta</taxon>
        <taxon>Embryophyta</taxon>
        <taxon>Tracheophyta</taxon>
        <taxon>Spermatophyta</taxon>
        <taxon>Magnoliopsida</taxon>
        <taxon>eudicotyledons</taxon>
        <taxon>Gunneridae</taxon>
        <taxon>Pentapetalae</taxon>
        <taxon>asterids</taxon>
        <taxon>lamiids</taxon>
        <taxon>Solanales</taxon>
        <taxon>Solanaceae</taxon>
        <taxon>Solanoideae</taxon>
        <taxon>Capsiceae</taxon>
        <taxon>Capsicum</taxon>
    </lineage>
</organism>
<dbReference type="EMBL" id="AYRZ02000011">
    <property type="protein sequence ID" value="PHT69422.1"/>
    <property type="molecule type" value="Genomic_DNA"/>
</dbReference>
<dbReference type="Pfam" id="PF25019">
    <property type="entry name" value="LRR_R13L1-DRL21"/>
    <property type="match status" value="1"/>
</dbReference>
<dbReference type="SUPFAM" id="SSF52058">
    <property type="entry name" value="L domain-like"/>
    <property type="match status" value="1"/>
</dbReference>
<keyword evidence="3" id="KW-1185">Reference proteome</keyword>
<dbReference type="InterPro" id="IPR032675">
    <property type="entry name" value="LRR_dom_sf"/>
</dbReference>
<proteinExistence type="predicted"/>
<dbReference type="PANTHER" id="PTHR47186:SF42">
    <property type="entry name" value="DISEASE RESISTANCE RPP13-LIKE PROTEIN 1"/>
    <property type="match status" value="1"/>
</dbReference>
<dbReference type="Gene3D" id="3.80.10.10">
    <property type="entry name" value="Ribonuclease Inhibitor"/>
    <property type="match status" value="2"/>
</dbReference>
<reference evidence="2 3" key="2">
    <citation type="journal article" date="2017" name="Genome Biol.">
        <title>New reference genome sequences of hot pepper reveal the massive evolution of plant disease-resistance genes by retroduplication.</title>
        <authorList>
            <person name="Kim S."/>
            <person name="Park J."/>
            <person name="Yeom S.I."/>
            <person name="Kim Y.M."/>
            <person name="Seo E."/>
            <person name="Kim K.T."/>
            <person name="Kim M.S."/>
            <person name="Lee J.M."/>
            <person name="Cheong K."/>
            <person name="Shin H.S."/>
            <person name="Kim S.B."/>
            <person name="Han K."/>
            <person name="Lee J."/>
            <person name="Park M."/>
            <person name="Lee H.A."/>
            <person name="Lee H.Y."/>
            <person name="Lee Y."/>
            <person name="Oh S."/>
            <person name="Lee J.H."/>
            <person name="Choi E."/>
            <person name="Choi E."/>
            <person name="Lee S.E."/>
            <person name="Jeon J."/>
            <person name="Kim H."/>
            <person name="Choi G."/>
            <person name="Song H."/>
            <person name="Lee J."/>
            <person name="Lee S.C."/>
            <person name="Kwon J.K."/>
            <person name="Lee H.Y."/>
            <person name="Koo N."/>
            <person name="Hong Y."/>
            <person name="Kim R.W."/>
            <person name="Kang W.H."/>
            <person name="Huh J.H."/>
            <person name="Kang B.C."/>
            <person name="Yang T.J."/>
            <person name="Lee Y.H."/>
            <person name="Bennetzen J.L."/>
            <person name="Choi D."/>
        </authorList>
    </citation>
    <scope>NUCLEOTIDE SEQUENCE [LARGE SCALE GENOMIC DNA]</scope>
    <source>
        <strain evidence="3">cv. CM334</strain>
    </source>
</reference>
<dbReference type="AlphaFoldDB" id="A0A2G2YI45"/>
<comment type="caution">
    <text evidence="2">The sequence shown here is derived from an EMBL/GenBank/DDBJ whole genome shotgun (WGS) entry which is preliminary data.</text>
</comment>
<reference evidence="2 3" key="1">
    <citation type="journal article" date="2014" name="Nat. Genet.">
        <title>Genome sequence of the hot pepper provides insights into the evolution of pungency in Capsicum species.</title>
        <authorList>
            <person name="Kim S."/>
            <person name="Park M."/>
            <person name="Yeom S.I."/>
            <person name="Kim Y.M."/>
            <person name="Lee J.M."/>
            <person name="Lee H.A."/>
            <person name="Seo E."/>
            <person name="Choi J."/>
            <person name="Cheong K."/>
            <person name="Kim K.T."/>
            <person name="Jung K."/>
            <person name="Lee G.W."/>
            <person name="Oh S.K."/>
            <person name="Bae C."/>
            <person name="Kim S.B."/>
            <person name="Lee H.Y."/>
            <person name="Kim S.Y."/>
            <person name="Kim M.S."/>
            <person name="Kang B.C."/>
            <person name="Jo Y.D."/>
            <person name="Yang H.B."/>
            <person name="Jeong H.J."/>
            <person name="Kang W.H."/>
            <person name="Kwon J.K."/>
            <person name="Shin C."/>
            <person name="Lim J.Y."/>
            <person name="Park J.H."/>
            <person name="Huh J.H."/>
            <person name="Kim J.S."/>
            <person name="Kim B.D."/>
            <person name="Cohen O."/>
            <person name="Paran I."/>
            <person name="Suh M.C."/>
            <person name="Lee S.B."/>
            <person name="Kim Y.K."/>
            <person name="Shin Y."/>
            <person name="Noh S.J."/>
            <person name="Park J."/>
            <person name="Seo Y.S."/>
            <person name="Kwon S.Y."/>
            <person name="Kim H.A."/>
            <person name="Park J.M."/>
            <person name="Kim H.J."/>
            <person name="Choi S.B."/>
            <person name="Bosland P.W."/>
            <person name="Reeves G."/>
            <person name="Jo S.H."/>
            <person name="Lee B.W."/>
            <person name="Cho H.T."/>
            <person name="Choi H.S."/>
            <person name="Lee M.S."/>
            <person name="Yu Y."/>
            <person name="Do Choi Y."/>
            <person name="Park B.S."/>
            <person name="van Deynze A."/>
            <person name="Ashrafi H."/>
            <person name="Hill T."/>
            <person name="Kim W.T."/>
            <person name="Pai H.S."/>
            <person name="Ahn H.K."/>
            <person name="Yeam I."/>
            <person name="Giovannoni J.J."/>
            <person name="Rose J.K."/>
            <person name="Sorensen I."/>
            <person name="Lee S.J."/>
            <person name="Kim R.W."/>
            <person name="Choi I.Y."/>
            <person name="Choi B.S."/>
            <person name="Lim J.S."/>
            <person name="Lee Y.H."/>
            <person name="Choi D."/>
        </authorList>
    </citation>
    <scope>NUCLEOTIDE SEQUENCE [LARGE SCALE GENOMIC DNA]</scope>
    <source>
        <strain evidence="3">cv. CM334</strain>
    </source>
</reference>
<name>A0A2G2YI45_CAPAN</name>
<dbReference type="Proteomes" id="UP000222542">
    <property type="component" value="Unassembled WGS sequence"/>
</dbReference>
<dbReference type="OMA" id="RVESCHK"/>
<evidence type="ECO:0000313" key="2">
    <source>
        <dbReference type="EMBL" id="PHT69422.1"/>
    </source>
</evidence>
<feature type="domain" description="R13L1/DRL21-like LRR repeat region" evidence="1">
    <location>
        <begin position="171"/>
        <end position="296"/>
    </location>
</feature>
<dbReference type="InterPro" id="IPR056789">
    <property type="entry name" value="LRR_R13L1-DRL21"/>
</dbReference>
<dbReference type="PANTHER" id="PTHR47186">
    <property type="entry name" value="LEUCINE-RICH REPEAT-CONTAINING PROTEIN 57"/>
    <property type="match status" value="1"/>
</dbReference>